<dbReference type="InterPro" id="IPR008979">
    <property type="entry name" value="Galactose-bd-like_sf"/>
</dbReference>
<reference evidence="2 3" key="1">
    <citation type="submission" date="2016-10" db="EMBL/GenBank/DDBJ databases">
        <authorList>
            <person name="de Groot N.N."/>
        </authorList>
    </citation>
    <scope>NUCLEOTIDE SEQUENCE [LARGE SCALE GENOMIC DNA]</scope>
    <source>
        <strain evidence="2 3">DSM 44892</strain>
    </source>
</reference>
<evidence type="ECO:0000256" key="1">
    <source>
        <dbReference type="SAM" id="MobiDB-lite"/>
    </source>
</evidence>
<dbReference type="Gene3D" id="1.10.510.10">
    <property type="entry name" value="Transferase(Phosphotransferase) domain 1"/>
    <property type="match status" value="1"/>
</dbReference>
<evidence type="ECO:0000313" key="3">
    <source>
        <dbReference type="Proteomes" id="UP000183263"/>
    </source>
</evidence>
<dbReference type="AlphaFoldDB" id="A0A1G8LB62"/>
<proteinExistence type="predicted"/>
<organism evidence="2 3">
    <name type="scientific">Rhodococcus triatomae</name>
    <dbReference type="NCBI Taxonomy" id="300028"/>
    <lineage>
        <taxon>Bacteria</taxon>
        <taxon>Bacillati</taxon>
        <taxon>Actinomycetota</taxon>
        <taxon>Actinomycetes</taxon>
        <taxon>Mycobacteriales</taxon>
        <taxon>Nocardiaceae</taxon>
        <taxon>Rhodococcus</taxon>
    </lineage>
</organism>
<name>A0A1G8LB62_9NOCA</name>
<feature type="region of interest" description="Disordered" evidence="1">
    <location>
        <begin position="357"/>
        <end position="379"/>
    </location>
</feature>
<sequence>MTTTGCSDGPDDPAPWNAGAVVGSRYRLIERFDGPRGSQFWLAHDIRLRRDVSVDVIEPRTIAPAGAEALRRYSRDTSGTGDGRESHVARVYDIIEILGSEGGDRVAVIAEWIPGRTLAEVAAAGPAAREAARAVRALAADTSASHRHGHHLPLDHPGRVRVALDRSLVLAYPSTPATATDEADVVGLGAILYALLTGAWPLDGSESSYAGLPPAARDREGQVLAPALVRPDIDPELSALTVSALGPRGSGMSADTLVAALDGWLAAHPHEQQSPATPDAPGPVGAVAVGAALVVGLGVAGWGVGAWAVSSDAPLVAVGEPASIAEPFPSATVPQDDAFAPTGATVVVLGRGDGAGEDAGAAVDGDPSTAWSTDRRPSPYPDEDIGLVVTLPVLAEVGDVWIDSLSPGATVEIRTVPDRSGRLDSTRILGTGTIEAGVTRIAVATPDPTDRLLVRLTGLAPVDGGYQTSLSEIGFTGKR</sequence>
<dbReference type="EMBL" id="FNDN01000008">
    <property type="protein sequence ID" value="SDI52934.1"/>
    <property type="molecule type" value="Genomic_DNA"/>
</dbReference>
<dbReference type="CDD" id="cd13973">
    <property type="entry name" value="PK_MviN-like"/>
    <property type="match status" value="1"/>
</dbReference>
<keyword evidence="3" id="KW-1185">Reference proteome</keyword>
<accession>A0A1G8LB62</accession>
<dbReference type="Proteomes" id="UP000183263">
    <property type="component" value="Unassembled WGS sequence"/>
</dbReference>
<evidence type="ECO:0000313" key="2">
    <source>
        <dbReference type="EMBL" id="SDI52934.1"/>
    </source>
</evidence>
<dbReference type="OrthoDB" id="9786339at2"/>
<gene>
    <name evidence="2" type="ORF">SAMN05444695_108117</name>
</gene>
<dbReference type="SUPFAM" id="SSF49785">
    <property type="entry name" value="Galactose-binding domain-like"/>
    <property type="match status" value="1"/>
</dbReference>
<dbReference type="Gene3D" id="2.60.120.260">
    <property type="entry name" value="Galactose-binding domain-like"/>
    <property type="match status" value="1"/>
</dbReference>
<dbReference type="RefSeq" id="WP_072738561.1">
    <property type="nucleotide sequence ID" value="NZ_CP048814.1"/>
</dbReference>
<dbReference type="Gene3D" id="3.30.200.20">
    <property type="entry name" value="Phosphorylase Kinase, domain 1"/>
    <property type="match status" value="1"/>
</dbReference>
<protein>
    <submittedName>
        <fullName evidence="2">Putative peptidoglycan lipid II flippase</fullName>
    </submittedName>
</protein>